<name>A0A9X2ILL1_9BACI</name>
<keyword evidence="2" id="KW-1185">Reference proteome</keyword>
<reference evidence="1" key="1">
    <citation type="submission" date="2022-05" db="EMBL/GenBank/DDBJ databases">
        <title>Comparative Genomics of Spacecraft Associated Microbes.</title>
        <authorList>
            <person name="Tran M.T."/>
            <person name="Wright A."/>
            <person name="Seuylemezian A."/>
            <person name="Eisen J."/>
            <person name="Coil D."/>
        </authorList>
    </citation>
    <scope>NUCLEOTIDE SEQUENCE</scope>
    <source>
        <strain evidence="1">214.1.1</strain>
    </source>
</reference>
<evidence type="ECO:0000313" key="2">
    <source>
        <dbReference type="Proteomes" id="UP001139179"/>
    </source>
</evidence>
<accession>A0A9X2ILL1</accession>
<proteinExistence type="predicted"/>
<comment type="caution">
    <text evidence="1">The sequence shown here is derived from an EMBL/GenBank/DDBJ whole genome shotgun (WGS) entry which is preliminary data.</text>
</comment>
<gene>
    <name evidence="1" type="ORF">M3202_02740</name>
</gene>
<evidence type="ECO:0000313" key="1">
    <source>
        <dbReference type="EMBL" id="MCM3712984.1"/>
    </source>
</evidence>
<organism evidence="1 2">
    <name type="scientific">Halalkalibacter oceani</name>
    <dbReference type="NCBI Taxonomy" id="1653776"/>
    <lineage>
        <taxon>Bacteria</taxon>
        <taxon>Bacillati</taxon>
        <taxon>Bacillota</taxon>
        <taxon>Bacilli</taxon>
        <taxon>Bacillales</taxon>
        <taxon>Bacillaceae</taxon>
        <taxon>Halalkalibacter</taxon>
    </lineage>
</organism>
<dbReference type="RefSeq" id="WP_251221833.1">
    <property type="nucleotide sequence ID" value="NZ_JAMBOL010000002.1"/>
</dbReference>
<dbReference type="Proteomes" id="UP001139179">
    <property type="component" value="Unassembled WGS sequence"/>
</dbReference>
<dbReference type="EMBL" id="JAMBOL010000002">
    <property type="protein sequence ID" value="MCM3712984.1"/>
    <property type="molecule type" value="Genomic_DNA"/>
</dbReference>
<dbReference type="AlphaFoldDB" id="A0A9X2ILL1"/>
<sequence length="147" mass="17441">MKLVAVNEYTVHRQHETTGHPRQVSIRSMKPKKEFEEEYFANIPPEEREAFHITKSQMNLFCVYTVICTETAENKRESFRQRAIRDQFSKREASFYTVEEVINHQLSTSDLIYVFGFGLLTEQNLDAFKMKYNRIRANFLNPHSELV</sequence>
<protein>
    <submittedName>
        <fullName evidence="1">Uncharacterized protein</fullName>
    </submittedName>
</protein>